<evidence type="ECO:0000256" key="5">
    <source>
        <dbReference type="ARBA" id="ARBA00022898"/>
    </source>
</evidence>
<reference evidence="12" key="1">
    <citation type="submission" date="2020-07" db="EMBL/GenBank/DDBJ databases">
        <title>Huge and variable diversity of episymbiotic CPR bacteria and DPANN archaea in groundwater ecosystems.</title>
        <authorList>
            <person name="He C.Y."/>
            <person name="Keren R."/>
            <person name="Whittaker M."/>
            <person name="Farag I.F."/>
            <person name="Doudna J."/>
            <person name="Cate J.H.D."/>
            <person name="Banfield J.F."/>
        </authorList>
    </citation>
    <scope>NUCLEOTIDE SEQUENCE</scope>
    <source>
        <strain evidence="12">NC_groundwater_763_Ag_S-0.2um_68_21</strain>
    </source>
</reference>
<feature type="domain" description="Glycine dehydrogenase C-terminal" evidence="11">
    <location>
        <begin position="782"/>
        <end position="903"/>
    </location>
</feature>
<proteinExistence type="inferred from homology"/>
<evidence type="ECO:0000313" key="12">
    <source>
        <dbReference type="EMBL" id="MBI3127457.1"/>
    </source>
</evidence>
<dbReference type="InterPro" id="IPR015424">
    <property type="entry name" value="PyrdxlP-dep_Trfase"/>
</dbReference>
<dbReference type="Gene3D" id="3.90.1150.10">
    <property type="entry name" value="Aspartate Aminotransferase, domain 1"/>
    <property type="match status" value="2"/>
</dbReference>
<evidence type="ECO:0000259" key="11">
    <source>
        <dbReference type="Pfam" id="PF21478"/>
    </source>
</evidence>
<feature type="domain" description="Glycine cleavage system P-protein N-terminal" evidence="10">
    <location>
        <begin position="453"/>
        <end position="736"/>
    </location>
</feature>
<dbReference type="GO" id="GO:0004375">
    <property type="term" value="F:glycine dehydrogenase (decarboxylating) activity"/>
    <property type="evidence" value="ECO:0007669"/>
    <property type="project" value="UniProtKB-EC"/>
</dbReference>
<comment type="subunit">
    <text evidence="4 8">The glycine cleavage system is composed of four proteins: P, T, L and H.</text>
</comment>
<dbReference type="InterPro" id="IPR015421">
    <property type="entry name" value="PyrdxlP-dep_Trfase_major"/>
</dbReference>
<dbReference type="NCBIfam" id="TIGR00461">
    <property type="entry name" value="gcvP"/>
    <property type="match status" value="1"/>
</dbReference>
<evidence type="ECO:0000313" key="13">
    <source>
        <dbReference type="Proteomes" id="UP000782312"/>
    </source>
</evidence>
<keyword evidence="6 8" id="KW-0560">Oxidoreductase</keyword>
<organism evidence="12 13">
    <name type="scientific">Tectimicrobiota bacterium</name>
    <dbReference type="NCBI Taxonomy" id="2528274"/>
    <lineage>
        <taxon>Bacteria</taxon>
        <taxon>Pseudomonadati</taxon>
        <taxon>Nitrospinota/Tectimicrobiota group</taxon>
        <taxon>Candidatus Tectimicrobiota</taxon>
    </lineage>
</organism>
<dbReference type="GO" id="GO:0016594">
    <property type="term" value="F:glycine binding"/>
    <property type="evidence" value="ECO:0007669"/>
    <property type="project" value="TreeGrafter"/>
</dbReference>
<comment type="caution">
    <text evidence="12">The sequence shown here is derived from an EMBL/GenBank/DDBJ whole genome shotgun (WGS) entry which is preliminary data.</text>
</comment>
<feature type="modified residue" description="N6-(pyridoxal phosphate)lysine" evidence="8 9">
    <location>
        <position position="709"/>
    </location>
</feature>
<evidence type="ECO:0000259" key="10">
    <source>
        <dbReference type="Pfam" id="PF02347"/>
    </source>
</evidence>
<dbReference type="NCBIfam" id="NF003346">
    <property type="entry name" value="PRK04366.1"/>
    <property type="match status" value="1"/>
</dbReference>
<dbReference type="AlphaFoldDB" id="A0A932I0C7"/>
<dbReference type="GO" id="GO:0030170">
    <property type="term" value="F:pyridoxal phosphate binding"/>
    <property type="evidence" value="ECO:0007669"/>
    <property type="project" value="TreeGrafter"/>
</dbReference>
<dbReference type="Gene3D" id="3.40.640.10">
    <property type="entry name" value="Type I PLP-dependent aspartate aminotransferase-like (Major domain)"/>
    <property type="match status" value="2"/>
</dbReference>
<comment type="cofactor">
    <cofactor evidence="1 8 9">
        <name>pyridoxal 5'-phosphate</name>
        <dbReference type="ChEBI" id="CHEBI:597326"/>
    </cofactor>
</comment>
<dbReference type="PANTHER" id="PTHR11773:SF1">
    <property type="entry name" value="GLYCINE DEHYDROGENASE (DECARBOXYLATING), MITOCHONDRIAL"/>
    <property type="match status" value="1"/>
</dbReference>
<dbReference type="GO" id="GO:0019464">
    <property type="term" value="P:glycine decarboxylation via glycine cleavage system"/>
    <property type="evidence" value="ECO:0007669"/>
    <property type="project" value="UniProtKB-UniRule"/>
</dbReference>
<dbReference type="InterPro" id="IPR049315">
    <property type="entry name" value="GDC-P_N"/>
</dbReference>
<dbReference type="GO" id="GO:0005960">
    <property type="term" value="C:glycine cleavage complex"/>
    <property type="evidence" value="ECO:0007669"/>
    <property type="project" value="TreeGrafter"/>
</dbReference>
<name>A0A932I0C7_UNCTE</name>
<gene>
    <name evidence="8 12" type="primary">gcvP</name>
    <name evidence="12" type="ORF">HYZ11_07620</name>
</gene>
<evidence type="ECO:0000256" key="2">
    <source>
        <dbReference type="ARBA" id="ARBA00003788"/>
    </source>
</evidence>
<comment type="catalytic activity">
    <reaction evidence="7 8">
        <text>N(6)-[(R)-lipoyl]-L-lysyl-[glycine-cleavage complex H protein] + glycine + H(+) = N(6)-[(R)-S(8)-aminomethyldihydrolipoyl]-L-lysyl-[glycine-cleavage complex H protein] + CO2</text>
        <dbReference type="Rhea" id="RHEA:24304"/>
        <dbReference type="Rhea" id="RHEA-COMP:10494"/>
        <dbReference type="Rhea" id="RHEA-COMP:10495"/>
        <dbReference type="ChEBI" id="CHEBI:15378"/>
        <dbReference type="ChEBI" id="CHEBI:16526"/>
        <dbReference type="ChEBI" id="CHEBI:57305"/>
        <dbReference type="ChEBI" id="CHEBI:83099"/>
        <dbReference type="ChEBI" id="CHEBI:83143"/>
        <dbReference type="EC" id="1.4.4.2"/>
    </reaction>
</comment>
<evidence type="ECO:0000256" key="6">
    <source>
        <dbReference type="ARBA" id="ARBA00023002"/>
    </source>
</evidence>
<dbReference type="InterPro" id="IPR020581">
    <property type="entry name" value="GDC_P"/>
</dbReference>
<dbReference type="FunFam" id="3.40.640.10:FF:000007">
    <property type="entry name" value="glycine dehydrogenase (Decarboxylating), mitochondrial"/>
    <property type="match status" value="1"/>
</dbReference>
<dbReference type="InterPro" id="IPR003437">
    <property type="entry name" value="GcvP"/>
</dbReference>
<evidence type="ECO:0000256" key="8">
    <source>
        <dbReference type="HAMAP-Rule" id="MF_00711"/>
    </source>
</evidence>
<dbReference type="GO" id="GO:0005829">
    <property type="term" value="C:cytosol"/>
    <property type="evidence" value="ECO:0007669"/>
    <property type="project" value="TreeGrafter"/>
</dbReference>
<dbReference type="Pfam" id="PF21478">
    <property type="entry name" value="GcvP2_C"/>
    <property type="match status" value="1"/>
</dbReference>
<evidence type="ECO:0000256" key="7">
    <source>
        <dbReference type="ARBA" id="ARBA00049026"/>
    </source>
</evidence>
<dbReference type="EC" id="1.4.4.2" evidence="8"/>
<evidence type="ECO:0000256" key="4">
    <source>
        <dbReference type="ARBA" id="ARBA00011690"/>
    </source>
</evidence>
<dbReference type="FunFam" id="3.90.1150.10:FF:000007">
    <property type="entry name" value="Glycine dehydrogenase (decarboxylating), mitochondrial"/>
    <property type="match status" value="1"/>
</dbReference>
<accession>A0A932I0C7</accession>
<protein>
    <recommendedName>
        <fullName evidence="8">Glycine dehydrogenase (decarboxylating)</fullName>
        <ecNumber evidence="8">1.4.4.2</ecNumber>
    </recommendedName>
    <alternativeName>
        <fullName evidence="8">Glycine cleavage system P-protein</fullName>
    </alternativeName>
    <alternativeName>
        <fullName evidence="8">Glycine decarboxylase</fullName>
    </alternativeName>
    <alternativeName>
        <fullName evidence="8">Glycine dehydrogenase (aminomethyl-transferring)</fullName>
    </alternativeName>
</protein>
<evidence type="ECO:0000256" key="3">
    <source>
        <dbReference type="ARBA" id="ARBA00010756"/>
    </source>
</evidence>
<dbReference type="FunFam" id="3.40.640.10:FF:000005">
    <property type="entry name" value="Glycine dehydrogenase (decarboxylating), mitochondrial"/>
    <property type="match status" value="1"/>
</dbReference>
<dbReference type="InterPro" id="IPR015422">
    <property type="entry name" value="PyrdxlP-dep_Trfase_small"/>
</dbReference>
<dbReference type="InterPro" id="IPR049316">
    <property type="entry name" value="GDC-P_C"/>
</dbReference>
<comment type="function">
    <text evidence="2 8">The glycine cleavage system catalyzes the degradation of glycine. The P protein binds the alpha-amino group of glycine through its pyridoxal phosphate cofactor; CO(2) is released and the remaining methylamine moiety is then transferred to the lipoamide cofactor of the H protein.</text>
</comment>
<comment type="similarity">
    <text evidence="3 8">Belongs to the GcvP family.</text>
</comment>
<evidence type="ECO:0000256" key="1">
    <source>
        <dbReference type="ARBA" id="ARBA00001933"/>
    </source>
</evidence>
<dbReference type="CDD" id="cd00613">
    <property type="entry name" value="GDC-P"/>
    <property type="match status" value="2"/>
</dbReference>
<evidence type="ECO:0000256" key="9">
    <source>
        <dbReference type="PIRSR" id="PIRSR603437-50"/>
    </source>
</evidence>
<dbReference type="Proteomes" id="UP000782312">
    <property type="component" value="Unassembled WGS sequence"/>
</dbReference>
<dbReference type="EMBL" id="JACPUR010000017">
    <property type="protein sequence ID" value="MBI3127457.1"/>
    <property type="molecule type" value="Genomic_DNA"/>
</dbReference>
<feature type="domain" description="Glycine cleavage system P-protein N-terminal" evidence="10">
    <location>
        <begin position="19"/>
        <end position="443"/>
    </location>
</feature>
<dbReference type="PANTHER" id="PTHR11773">
    <property type="entry name" value="GLYCINE DEHYDROGENASE, DECARBOXYLATING"/>
    <property type="match status" value="1"/>
</dbReference>
<sequence length="970" mass="105629">MPGSPETLLDLEHRGEFIRRHIGPAEEDAREMLRLLGLGSLDELTRKAIPASILSKAPLRLPEPRTEQAALAELRAMAGSNRVLRSMIGMGYSDCHTPAVILRNVLENPGWYTAYTPYQPEISQGRLEALLNFQTMVIDLTGMEIANASLLDEGTAAAEAMTMSRALSKAKGGVFFVSNLCHPQVIEVVGTRAEPLGIEVAVGDHRDALVRNPFGVLLAYPGTTGEIPDYRALVQEAHAQGALVTFAADLLALALLTPPGELGADIVVGNSQRFGVPLGFGGPHAAYFATRDAHKRSMPGRIVGVSIDAKGRPALRLSLQTREQHIRREKATSNICTAQVLLAVMASMYAVYHGPEGIRRIARRAHRMACVLAEGLRRLGHTLRSESFFDTLTVNMGKGGTARALERARERGMNLRPVDADTVGVSLDETTRREDLAALFEAFSKDGKPGFTVEELDAAAKDRIPEALRRTSAFLTHPVFNRYHSETEMMRYLARLEEKDVSLTRSMIPLGSCTMKLNAAAEMIPVTWREIANLHPFAPADQVEGYRALTNDLEARLAEITGFDAVSLQPNSGAQGEYTGLLVIRAYHRSRGEGNRHLCLIPSSAHGTNPASAVMAGMEVAVVACDKHGNVDVADLRAKAEANRDRLAALMITYPSTHGVFEEAVIEICDIVHRCGGQVYMDGANLNALVGLCRPGEFGPDVSHLNLHKTFCIPHGGGGPGMGPIGVRKHLAPFLPRHSVRPEAGPGTGITAVSAAPWGSAAILPISWTYIAMMGGRGLKKATQAAILNANYIAKRLEGSYEVLYRGPNGMVAHECIVDFRKLEEASGVTVEDVAKRLMDFGFHAPTMSFPVAGTLMIEPTESESKEELDRFCEAMLVIREEIREVEEGFLDRKDNPLTNAPHTASDIAAEAWPHPYPRERAVFPLPWVRRNKYWPPVNRVNNPHGDRHLICACPPIEEYEAAAEGARTA</sequence>
<dbReference type="SUPFAM" id="SSF53383">
    <property type="entry name" value="PLP-dependent transferases"/>
    <property type="match status" value="2"/>
</dbReference>
<dbReference type="Pfam" id="PF02347">
    <property type="entry name" value="GDC-P"/>
    <property type="match status" value="2"/>
</dbReference>
<dbReference type="HAMAP" id="MF_00711">
    <property type="entry name" value="GcvP"/>
    <property type="match status" value="1"/>
</dbReference>
<keyword evidence="5 8" id="KW-0663">Pyridoxal phosphate</keyword>